<accession>A0A7Z0GL10</accession>
<gene>
    <name evidence="2" type="ORF">HNR09_001104</name>
</gene>
<protein>
    <recommendedName>
        <fullName evidence="4">Integral membrane protein</fullName>
    </recommendedName>
</protein>
<keyword evidence="1" id="KW-0472">Membrane</keyword>
<feature type="transmembrane region" description="Helical" evidence="1">
    <location>
        <begin position="12"/>
        <end position="33"/>
    </location>
</feature>
<evidence type="ECO:0008006" key="4">
    <source>
        <dbReference type="Google" id="ProtNLM"/>
    </source>
</evidence>
<evidence type="ECO:0000256" key="1">
    <source>
        <dbReference type="SAM" id="Phobius"/>
    </source>
</evidence>
<feature type="transmembrane region" description="Helical" evidence="1">
    <location>
        <begin position="80"/>
        <end position="101"/>
    </location>
</feature>
<comment type="caution">
    <text evidence="2">The sequence shown here is derived from an EMBL/GenBank/DDBJ whole genome shotgun (WGS) entry which is preliminary data.</text>
</comment>
<dbReference type="Proteomes" id="UP000535437">
    <property type="component" value="Unassembled WGS sequence"/>
</dbReference>
<reference evidence="2 3" key="1">
    <citation type="submission" date="2020-07" db="EMBL/GenBank/DDBJ databases">
        <title>Sequencing the genomes of 1000 actinobacteria strains.</title>
        <authorList>
            <person name="Klenk H.-P."/>
        </authorList>
    </citation>
    <scope>NUCLEOTIDE SEQUENCE [LARGE SCALE GENOMIC DNA]</scope>
    <source>
        <strain evidence="2 3">DSM 15475</strain>
    </source>
</reference>
<evidence type="ECO:0000313" key="3">
    <source>
        <dbReference type="Proteomes" id="UP000535437"/>
    </source>
</evidence>
<keyword evidence="1" id="KW-0812">Transmembrane</keyword>
<keyword evidence="1" id="KW-1133">Transmembrane helix</keyword>
<dbReference type="EMBL" id="JACCFY010000001">
    <property type="protein sequence ID" value="NYJ77693.1"/>
    <property type="molecule type" value="Genomic_DNA"/>
</dbReference>
<evidence type="ECO:0000313" key="2">
    <source>
        <dbReference type="EMBL" id="NYJ77693.1"/>
    </source>
</evidence>
<proteinExistence type="predicted"/>
<dbReference type="RefSeq" id="WP_179541142.1">
    <property type="nucleotide sequence ID" value="NZ_BAAALL010000002.1"/>
</dbReference>
<sequence length="136" mass="14008">MLDLSPAAQTTAGIVMLAAITVAFGGHFLTKVVRGHVPATDFQVSFFRAGHAHAGVLIILGLICVLFAETTSLPGGWQWLARSGVLVAAILMPAGFFLSAAGAGRTEPNRLIVLLWVGATFLVAGLATLGIGLLIS</sequence>
<dbReference type="AlphaFoldDB" id="A0A7Z0GL10"/>
<name>A0A7Z0GL10_9MICC</name>
<feature type="transmembrane region" description="Helical" evidence="1">
    <location>
        <begin position="113"/>
        <end position="135"/>
    </location>
</feature>
<feature type="transmembrane region" description="Helical" evidence="1">
    <location>
        <begin position="45"/>
        <end position="68"/>
    </location>
</feature>
<organism evidence="2 3">
    <name type="scientific">Nesterenkonia xinjiangensis</name>
    <dbReference type="NCBI Taxonomy" id="225327"/>
    <lineage>
        <taxon>Bacteria</taxon>
        <taxon>Bacillati</taxon>
        <taxon>Actinomycetota</taxon>
        <taxon>Actinomycetes</taxon>
        <taxon>Micrococcales</taxon>
        <taxon>Micrococcaceae</taxon>
        <taxon>Nesterenkonia</taxon>
    </lineage>
</organism>
<keyword evidence="3" id="KW-1185">Reference proteome</keyword>